<dbReference type="Pfam" id="PF08846">
    <property type="entry name" value="DUF1816"/>
    <property type="match status" value="1"/>
</dbReference>
<reference evidence="1 2" key="2">
    <citation type="journal article" date="2003" name="DNA Res.">
        <title>Complete genome structure of Gloeobacter violaceus PCC 7421, a cyanobacterium that lacks thylakoids (supplement).</title>
        <authorList>
            <person name="Nakamura Y."/>
            <person name="Kaneko T."/>
            <person name="Sato S."/>
            <person name="Mimuro M."/>
            <person name="Miyashita H."/>
            <person name="Tsuchiya T."/>
            <person name="Sasamoto S."/>
            <person name="Watanabe A."/>
            <person name="Kawashima K."/>
            <person name="Kishida Y."/>
            <person name="Kiyokawa C."/>
            <person name="Kohara M."/>
            <person name="Matsumoto M."/>
            <person name="Matsuno A."/>
            <person name="Nakazaki N."/>
            <person name="Shimpo S."/>
            <person name="Takeuchi C."/>
            <person name="Yamada M."/>
            <person name="Tabata S."/>
        </authorList>
    </citation>
    <scope>NUCLEOTIDE SEQUENCE [LARGE SCALE GENOMIC DNA]</scope>
    <source>
        <strain evidence="2">ATCC 29082 / PCC 7421</strain>
    </source>
</reference>
<evidence type="ECO:0000313" key="1">
    <source>
        <dbReference type="EMBL" id="BAC91506.1"/>
    </source>
</evidence>
<dbReference type="OrthoDB" id="560125at2"/>
<proteinExistence type="predicted"/>
<dbReference type="InParanoid" id="Q7NFG0"/>
<name>Q7NFG0_GLOVI</name>
<evidence type="ECO:0000313" key="2">
    <source>
        <dbReference type="Proteomes" id="UP000000557"/>
    </source>
</evidence>
<dbReference type="KEGG" id="gvi:glr3565"/>
<dbReference type="Proteomes" id="UP000000557">
    <property type="component" value="Chromosome"/>
</dbReference>
<accession>Q7NFG0</accession>
<dbReference type="EMBL" id="BA000045">
    <property type="protein sequence ID" value="BAC91506.1"/>
    <property type="molecule type" value="Genomic_DNA"/>
</dbReference>
<reference evidence="1 2" key="1">
    <citation type="journal article" date="2003" name="DNA Res.">
        <title>Complete genome structure of Gloeobacter violaceus PCC 7421, a cyanobacterium that lacks thylakoids.</title>
        <authorList>
            <person name="Nakamura Y."/>
            <person name="Kaneko T."/>
            <person name="Sato S."/>
            <person name="Mimuro M."/>
            <person name="Miyashita H."/>
            <person name="Tsuchiya T."/>
            <person name="Sasamoto S."/>
            <person name="Watanabe A."/>
            <person name="Kawashima K."/>
            <person name="Kishida Y."/>
            <person name="Kiyokawa C."/>
            <person name="Kohara M."/>
            <person name="Matsumoto M."/>
            <person name="Matsuno A."/>
            <person name="Nakazaki N."/>
            <person name="Shimpo S."/>
            <person name="Takeuchi C."/>
            <person name="Yamada M."/>
            <person name="Tabata S."/>
        </authorList>
    </citation>
    <scope>NUCLEOTIDE SEQUENCE [LARGE SCALE GENOMIC DNA]</scope>
    <source>
        <strain evidence="2">ATCC 29082 / PCC 7421</strain>
    </source>
</reference>
<sequence>MYGQTSNTSDARDGDWWLEVTTDEPFLYAFGPFDSPEEAAQSVGRYVPDLTSEGWQVVRQKVLRQEHLSDQLPPRFKGVLLQAALFRGWKCRGARRRQATRGLK</sequence>
<organism evidence="1 2">
    <name type="scientific">Gloeobacter violaceus (strain ATCC 29082 / PCC 7421)</name>
    <dbReference type="NCBI Taxonomy" id="251221"/>
    <lineage>
        <taxon>Bacteria</taxon>
        <taxon>Bacillati</taxon>
        <taxon>Cyanobacteriota</taxon>
        <taxon>Cyanophyceae</taxon>
        <taxon>Gloeobacterales</taxon>
        <taxon>Gloeobacteraceae</taxon>
        <taxon>Gloeobacter</taxon>
    </lineage>
</organism>
<dbReference type="EnsemblBacteria" id="BAC91506">
    <property type="protein sequence ID" value="BAC91506"/>
    <property type="gene ID" value="BAC91506"/>
</dbReference>
<keyword evidence="2" id="KW-1185">Reference proteome</keyword>
<dbReference type="HOGENOM" id="CLU_2246139_0_0_3"/>
<protein>
    <submittedName>
        <fullName evidence="1">Glr3565 protein</fullName>
    </submittedName>
</protein>
<dbReference type="AlphaFoldDB" id="Q7NFG0"/>
<dbReference type="RefSeq" id="WP_011143554.1">
    <property type="nucleotide sequence ID" value="NC_005125.1"/>
</dbReference>
<gene>
    <name evidence="1" type="ordered locus">glr3565</name>
</gene>
<dbReference type="InterPro" id="IPR014945">
    <property type="entry name" value="DUF1816"/>
</dbReference>